<keyword evidence="3 7" id="KW-1133">Transmembrane helix</keyword>
<evidence type="ECO:0000313" key="10">
    <source>
        <dbReference type="Proteomes" id="UP000070501"/>
    </source>
</evidence>
<keyword evidence="2 7" id="KW-0812">Transmembrane</keyword>
<dbReference type="OrthoDB" id="3923077at2759"/>
<keyword evidence="4 7" id="KW-0472">Membrane</keyword>
<dbReference type="EMBL" id="KQ964260">
    <property type="protein sequence ID" value="KXJ87958.1"/>
    <property type="molecule type" value="Genomic_DNA"/>
</dbReference>
<feature type="region of interest" description="Disordered" evidence="6">
    <location>
        <begin position="487"/>
        <end position="525"/>
    </location>
</feature>
<sequence length="525" mass="58166">MEPDEHRQRALAAIWCATGLTVVFSAIRLYVRLFMIKAYGSDDHVYMLALLPLLIATSLLTFSTSYNWGTAGADSNPIDTRPPPFPGMASPQLLGVVGQGILVLGSALAKCSVGMFQLRFVTVRWQRASIYAWIIAVLGLSITVNIAQYTSCKPAAYFWDTTITEGECAIDFLKLFMWLAVLWVVVDFYWAILPWIFVRHLNMPHKEKVIVLSSMSLGLLAMGIGISRVAGLVYLDPNGDSNSDLVPLILDTWEYAITMVGVCIPVCNPLWISWARKLFWTRSRKNRDYHRHRANRSWWWRRWIDRRRRRQSLNDEPIFDGSCGGGGVRVQIGGPGGRVIRFKGGGGVVGVGAGLGAGTFGEQQNQQTSLGGPVYATHTIGGSDMTKSVGVGEHRSTSSGTNHNRAARESRDTVTESGATFDTPYADKDEPGQQQHHQQEQRQHRWSATAWIKQKTAKIVLGNEEQQVSEIELRGDAFDIDSAHSYVSRGSQASRGGRAKVRDVEAGSSIEPEQPNKDRGGEREN</sequence>
<keyword evidence="10" id="KW-1185">Reference proteome</keyword>
<evidence type="ECO:0000256" key="5">
    <source>
        <dbReference type="ARBA" id="ARBA00038359"/>
    </source>
</evidence>
<feature type="transmembrane region" description="Helical" evidence="7">
    <location>
        <begin position="12"/>
        <end position="33"/>
    </location>
</feature>
<evidence type="ECO:0000256" key="3">
    <source>
        <dbReference type="ARBA" id="ARBA00022989"/>
    </source>
</evidence>
<feature type="transmembrane region" description="Helical" evidence="7">
    <location>
        <begin position="175"/>
        <end position="197"/>
    </location>
</feature>
<reference evidence="10" key="1">
    <citation type="submission" date="2016-02" db="EMBL/GenBank/DDBJ databases">
        <title>Draft genome sequence of Microdochium bolleyi, a fungal endophyte of beachgrass.</title>
        <authorList>
            <consortium name="DOE Joint Genome Institute"/>
            <person name="David A.S."/>
            <person name="May G."/>
            <person name="Haridas S."/>
            <person name="Lim J."/>
            <person name="Wang M."/>
            <person name="Labutti K."/>
            <person name="Lipzen A."/>
            <person name="Barry K."/>
            <person name="Grigoriev I.V."/>
        </authorList>
    </citation>
    <scope>NUCLEOTIDE SEQUENCE [LARGE SCALE GENOMIC DNA]</scope>
    <source>
        <strain evidence="10">J235TASD1</strain>
    </source>
</reference>
<feature type="compositionally biased region" description="Basic and acidic residues" evidence="6">
    <location>
        <begin position="514"/>
        <end position="525"/>
    </location>
</feature>
<feature type="transmembrane region" description="Helical" evidence="7">
    <location>
        <begin position="45"/>
        <end position="68"/>
    </location>
</feature>
<protein>
    <recommendedName>
        <fullName evidence="8">Rhodopsin domain-containing protein</fullName>
    </recommendedName>
</protein>
<feature type="transmembrane region" description="Helical" evidence="7">
    <location>
        <begin position="88"/>
        <end position="109"/>
    </location>
</feature>
<evidence type="ECO:0000256" key="2">
    <source>
        <dbReference type="ARBA" id="ARBA00022692"/>
    </source>
</evidence>
<comment type="subcellular location">
    <subcellularLocation>
        <location evidence="1">Membrane</location>
        <topology evidence="1">Multi-pass membrane protein</topology>
    </subcellularLocation>
</comment>
<dbReference type="PANTHER" id="PTHR33048:SF93">
    <property type="entry name" value="INTEGRAL MEMBRANE PROTEIN"/>
    <property type="match status" value="1"/>
</dbReference>
<dbReference type="GO" id="GO:0016020">
    <property type="term" value="C:membrane"/>
    <property type="evidence" value="ECO:0007669"/>
    <property type="project" value="UniProtKB-SubCell"/>
</dbReference>
<evidence type="ECO:0000256" key="4">
    <source>
        <dbReference type="ARBA" id="ARBA00023136"/>
    </source>
</evidence>
<evidence type="ECO:0000256" key="1">
    <source>
        <dbReference type="ARBA" id="ARBA00004141"/>
    </source>
</evidence>
<dbReference type="InParanoid" id="A0A136ISY2"/>
<dbReference type="PANTHER" id="PTHR33048">
    <property type="entry name" value="PTH11-LIKE INTEGRAL MEMBRANE PROTEIN (AFU_ORTHOLOGUE AFUA_5G11245)"/>
    <property type="match status" value="1"/>
</dbReference>
<feature type="transmembrane region" description="Helical" evidence="7">
    <location>
        <begin position="130"/>
        <end position="149"/>
    </location>
</feature>
<evidence type="ECO:0000256" key="7">
    <source>
        <dbReference type="SAM" id="Phobius"/>
    </source>
</evidence>
<evidence type="ECO:0000259" key="8">
    <source>
        <dbReference type="Pfam" id="PF20684"/>
    </source>
</evidence>
<feature type="transmembrane region" description="Helical" evidence="7">
    <location>
        <begin position="255"/>
        <end position="275"/>
    </location>
</feature>
<dbReference type="AlphaFoldDB" id="A0A136ISY2"/>
<dbReference type="InterPro" id="IPR049326">
    <property type="entry name" value="Rhodopsin_dom_fungi"/>
</dbReference>
<feature type="transmembrane region" description="Helical" evidence="7">
    <location>
        <begin position="209"/>
        <end position="235"/>
    </location>
</feature>
<proteinExistence type="inferred from homology"/>
<gene>
    <name evidence="9" type="ORF">Micbo1qcDRAFT_207716</name>
</gene>
<evidence type="ECO:0000256" key="6">
    <source>
        <dbReference type="SAM" id="MobiDB-lite"/>
    </source>
</evidence>
<evidence type="ECO:0000313" key="9">
    <source>
        <dbReference type="EMBL" id="KXJ87958.1"/>
    </source>
</evidence>
<feature type="region of interest" description="Disordered" evidence="6">
    <location>
        <begin position="383"/>
        <end position="446"/>
    </location>
</feature>
<dbReference type="Proteomes" id="UP000070501">
    <property type="component" value="Unassembled WGS sequence"/>
</dbReference>
<dbReference type="InterPro" id="IPR052337">
    <property type="entry name" value="SAT4-like"/>
</dbReference>
<organism evidence="9 10">
    <name type="scientific">Microdochium bolleyi</name>
    <dbReference type="NCBI Taxonomy" id="196109"/>
    <lineage>
        <taxon>Eukaryota</taxon>
        <taxon>Fungi</taxon>
        <taxon>Dikarya</taxon>
        <taxon>Ascomycota</taxon>
        <taxon>Pezizomycotina</taxon>
        <taxon>Sordariomycetes</taxon>
        <taxon>Xylariomycetidae</taxon>
        <taxon>Xylariales</taxon>
        <taxon>Microdochiaceae</taxon>
        <taxon>Microdochium</taxon>
    </lineage>
</organism>
<feature type="domain" description="Rhodopsin" evidence="8">
    <location>
        <begin position="27"/>
        <end position="271"/>
    </location>
</feature>
<name>A0A136ISY2_9PEZI</name>
<dbReference type="Pfam" id="PF20684">
    <property type="entry name" value="Fung_rhodopsin"/>
    <property type="match status" value="1"/>
</dbReference>
<accession>A0A136ISY2</accession>
<comment type="similarity">
    <text evidence="5">Belongs to the SAT4 family.</text>
</comment>
<feature type="compositionally biased region" description="Basic and acidic residues" evidence="6">
    <location>
        <begin position="425"/>
        <end position="443"/>
    </location>
</feature>